<protein>
    <submittedName>
        <fullName evidence="2">Uncharacterized protein</fullName>
    </submittedName>
</protein>
<organism evidence="2 3">
    <name type="scientific">Armillaria solidipes</name>
    <dbReference type="NCBI Taxonomy" id="1076256"/>
    <lineage>
        <taxon>Eukaryota</taxon>
        <taxon>Fungi</taxon>
        <taxon>Dikarya</taxon>
        <taxon>Basidiomycota</taxon>
        <taxon>Agaricomycotina</taxon>
        <taxon>Agaricomycetes</taxon>
        <taxon>Agaricomycetidae</taxon>
        <taxon>Agaricales</taxon>
        <taxon>Marasmiineae</taxon>
        <taxon>Physalacriaceae</taxon>
        <taxon>Armillaria</taxon>
    </lineage>
</organism>
<dbReference type="EMBL" id="KZ293418">
    <property type="protein sequence ID" value="PBK75001.1"/>
    <property type="molecule type" value="Genomic_DNA"/>
</dbReference>
<evidence type="ECO:0000313" key="3">
    <source>
        <dbReference type="Proteomes" id="UP000218334"/>
    </source>
</evidence>
<dbReference type="Proteomes" id="UP000218334">
    <property type="component" value="Unassembled WGS sequence"/>
</dbReference>
<evidence type="ECO:0000256" key="1">
    <source>
        <dbReference type="SAM" id="MobiDB-lite"/>
    </source>
</evidence>
<dbReference type="AlphaFoldDB" id="A0A2H3BVU7"/>
<keyword evidence="3" id="KW-1185">Reference proteome</keyword>
<feature type="region of interest" description="Disordered" evidence="1">
    <location>
        <begin position="114"/>
        <end position="155"/>
    </location>
</feature>
<sequence length="155" mass="17159">MSSSKRRNTHPQQVVPDEEYAMVISSDDDEEEVSCECTAGIERIYGVNRFYSGHAPADLVELQTMHLKILAGYKIMKDLEKEGDEELRAAKEELQVLKQELDAARAELAETKLQLAESGKEPVGRPQDVYPSPREKSTELPAGCSGDEEVSASGF</sequence>
<accession>A0A2H3BVU7</accession>
<evidence type="ECO:0000313" key="2">
    <source>
        <dbReference type="EMBL" id="PBK75001.1"/>
    </source>
</evidence>
<reference evidence="3" key="1">
    <citation type="journal article" date="2017" name="Nat. Ecol. Evol.">
        <title>Genome expansion and lineage-specific genetic innovations in the forest pathogenic fungi Armillaria.</title>
        <authorList>
            <person name="Sipos G."/>
            <person name="Prasanna A.N."/>
            <person name="Walter M.C."/>
            <person name="O'Connor E."/>
            <person name="Balint B."/>
            <person name="Krizsan K."/>
            <person name="Kiss B."/>
            <person name="Hess J."/>
            <person name="Varga T."/>
            <person name="Slot J."/>
            <person name="Riley R."/>
            <person name="Boka B."/>
            <person name="Rigling D."/>
            <person name="Barry K."/>
            <person name="Lee J."/>
            <person name="Mihaltcheva S."/>
            <person name="LaButti K."/>
            <person name="Lipzen A."/>
            <person name="Waldron R."/>
            <person name="Moloney N.M."/>
            <person name="Sperisen C."/>
            <person name="Kredics L."/>
            <person name="Vagvoelgyi C."/>
            <person name="Patrignani A."/>
            <person name="Fitzpatrick D."/>
            <person name="Nagy I."/>
            <person name="Doyle S."/>
            <person name="Anderson J.B."/>
            <person name="Grigoriev I.V."/>
            <person name="Gueldener U."/>
            <person name="Muensterkoetter M."/>
            <person name="Nagy L.G."/>
        </authorList>
    </citation>
    <scope>NUCLEOTIDE SEQUENCE [LARGE SCALE GENOMIC DNA]</scope>
    <source>
        <strain evidence="3">28-4</strain>
    </source>
</reference>
<name>A0A2H3BVU7_9AGAR</name>
<proteinExistence type="predicted"/>
<gene>
    <name evidence="2" type="ORF">ARMSODRAFT_1013972</name>
</gene>
<feature type="compositionally biased region" description="Acidic residues" evidence="1">
    <location>
        <begin position="146"/>
        <end position="155"/>
    </location>
</feature>